<comment type="catalytic activity">
    <reaction evidence="10">
        <text>N(4)-(alpha-D-Man-(1-&gt;2)-alpha-D-Man-(1-&gt;2)-alpha-D-Man-(1-&gt;3)-[alpha-D-Man-(1-&gt;2)-alpha-D-Man-(1-&gt;3)-[alpha-D-Man-(1-&gt;2)-alpha-D-Man-(1-&gt;6)]-alpha-D-Man-(1-&gt;6)]-beta-D-Man-(1-&gt;4)-beta-D-GlcNAc-(1-&gt;4)-beta-D-GlcNAc)-L-asparaginyl-[protein] (N-glucan mannose isomer 9A1,2,3B1,2,3) + UDP-alpha-D-glucose = N(4)-(alpha-D-Glc-(1-&gt;3)-alpha-D-Man-(1-&gt;2)-alpha-D-Man-(1-&gt;2)-alpha-D-Man-(1-&gt;3)-[alpha-D-Man-(1-&gt;2)-alpha-D-Man-(1-&gt;3)-[alpha-D-Man-(1-&gt;2)-alpha-D-Man-(1-&gt;6)]-alpha-D-Man-(1-&gt;6)]-beta-D-Man-(1-&gt;4)-beta-D-GlcNAc-(1-&gt;4)-beta-D-GlcNAc)-L-asparaginyl-[protein] + UDP + H(+)</text>
        <dbReference type="Rhea" id="RHEA:61304"/>
        <dbReference type="Rhea" id="RHEA-COMP:14356"/>
        <dbReference type="Rhea" id="RHEA-COMP:14357"/>
        <dbReference type="ChEBI" id="CHEBI:15378"/>
        <dbReference type="ChEBI" id="CHEBI:58223"/>
        <dbReference type="ChEBI" id="CHEBI:58885"/>
        <dbReference type="ChEBI" id="CHEBI:59080"/>
        <dbReference type="ChEBI" id="CHEBI:139493"/>
    </reaction>
</comment>
<feature type="domain" description="Glucosyltransferase 24 catalytic" evidence="16">
    <location>
        <begin position="1311"/>
        <end position="1348"/>
    </location>
</feature>
<feature type="domain" description="UGGT thioredoxin-like" evidence="12">
    <location>
        <begin position="45"/>
        <end position="223"/>
    </location>
</feature>
<proteinExistence type="inferred from homology"/>
<dbReference type="GO" id="GO:0036503">
    <property type="term" value="P:ERAD pathway"/>
    <property type="evidence" value="ECO:0007669"/>
    <property type="project" value="TreeGrafter"/>
</dbReference>
<feature type="chain" id="PRO_5035247984" evidence="11">
    <location>
        <begin position="28"/>
        <end position="1529"/>
    </location>
</feature>
<dbReference type="PANTHER" id="PTHR11226:SF0">
    <property type="entry name" value="UDP-GLUCOSE:GLYCOPROTEIN GLUCOSYLTRANSFERASE"/>
    <property type="match status" value="1"/>
</dbReference>
<protein>
    <submittedName>
        <fullName evidence="17">UDP-glucose:glycoprotein glucosyltransferase 1</fullName>
    </submittedName>
</protein>
<evidence type="ECO:0000256" key="8">
    <source>
        <dbReference type="ARBA" id="ARBA00023180"/>
    </source>
</evidence>
<feature type="domain" description="UDP-glucose:glycoprotein glucosyltransferase thioredoxin-like" evidence="15">
    <location>
        <begin position="719"/>
        <end position="940"/>
    </location>
</feature>
<comment type="cofactor">
    <cofactor evidence="1">
        <name>Ca(2+)</name>
        <dbReference type="ChEBI" id="CHEBI:29108"/>
    </cofactor>
</comment>
<comment type="function">
    <text evidence="9">Recognizes glycoproteins with minor folding defects. Reglucosylates single N-glycans near the misfolded part of the protein, thus providing quality control for protein folding in the endoplasmic reticulum. Reglucosylated proteins are recognized by calreticulin for recycling to the endoplasmic reticulum and refolding or degradation.</text>
</comment>
<dbReference type="GO" id="GO:0005788">
    <property type="term" value="C:endoplasmic reticulum lumen"/>
    <property type="evidence" value="ECO:0007669"/>
    <property type="project" value="UniProtKB-SubCell"/>
</dbReference>
<dbReference type="InterPro" id="IPR009448">
    <property type="entry name" value="UDP-g_GGtrans"/>
</dbReference>
<comment type="caution">
    <text evidence="17">The sequence shown here is derived from an EMBL/GenBank/DDBJ whole genome shotgun (WGS) entry which is preliminary data.</text>
</comment>
<dbReference type="Gene3D" id="3.90.550.10">
    <property type="entry name" value="Spore Coat Polysaccharide Biosynthesis Protein SpsA, Chain A"/>
    <property type="match status" value="1"/>
</dbReference>
<dbReference type="InterPro" id="IPR040497">
    <property type="entry name" value="Glyco_transf_24"/>
</dbReference>
<dbReference type="Pfam" id="PF18400">
    <property type="entry name" value="Thioredoxin_12"/>
    <property type="match status" value="1"/>
</dbReference>
<keyword evidence="5" id="KW-0808">Transferase</keyword>
<dbReference type="Pfam" id="PF06427">
    <property type="entry name" value="UDP-g_GGTase"/>
    <property type="match status" value="1"/>
</dbReference>
<dbReference type="SUPFAM" id="SSF53448">
    <property type="entry name" value="Nucleotide-diphospho-sugar transferases"/>
    <property type="match status" value="1"/>
</dbReference>
<dbReference type="PANTHER" id="PTHR11226">
    <property type="entry name" value="UDP-GLUCOSE GLYCOPROTEIN:GLUCOSYLTRANSFERASE"/>
    <property type="match status" value="1"/>
</dbReference>
<dbReference type="Proteomes" id="UP000770661">
    <property type="component" value="Unassembled WGS sequence"/>
</dbReference>
<keyword evidence="7" id="KW-0256">Endoplasmic reticulum</keyword>
<feature type="domain" description="Glucosyltransferase 24 catalytic" evidence="16">
    <location>
        <begin position="1371"/>
        <end position="1498"/>
    </location>
</feature>
<evidence type="ECO:0000259" key="15">
    <source>
        <dbReference type="Pfam" id="PF18403"/>
    </source>
</evidence>
<keyword evidence="6 11" id="KW-0732">Signal</keyword>
<evidence type="ECO:0000256" key="4">
    <source>
        <dbReference type="ARBA" id="ARBA00006351"/>
    </source>
</evidence>
<evidence type="ECO:0000313" key="18">
    <source>
        <dbReference type="Proteomes" id="UP000770661"/>
    </source>
</evidence>
<feature type="domain" description="UGGT thioredoxin-like" evidence="14">
    <location>
        <begin position="438"/>
        <end position="689"/>
    </location>
</feature>
<dbReference type="GO" id="GO:0051082">
    <property type="term" value="F:unfolded protein binding"/>
    <property type="evidence" value="ECO:0007669"/>
    <property type="project" value="TreeGrafter"/>
</dbReference>
<comment type="similarity">
    <text evidence="4">Belongs to the glycosyltransferase 8 family.</text>
</comment>
<dbReference type="Pfam" id="PF18403">
    <property type="entry name" value="Thioredoxin_15"/>
    <property type="match status" value="1"/>
</dbReference>
<dbReference type="InterPro" id="IPR040693">
    <property type="entry name" value="UGGT_TRXL_1"/>
</dbReference>
<accession>A0A8J4XWA3</accession>
<dbReference type="Pfam" id="PF18401">
    <property type="entry name" value="Thioredoxin_13"/>
    <property type="match status" value="1"/>
</dbReference>
<name>A0A8J4XWA3_CHIOP</name>
<evidence type="ECO:0000256" key="10">
    <source>
        <dbReference type="ARBA" id="ARBA00048456"/>
    </source>
</evidence>
<dbReference type="UniPathway" id="UPA00378"/>
<evidence type="ECO:0000259" key="13">
    <source>
        <dbReference type="Pfam" id="PF18401"/>
    </source>
</evidence>
<evidence type="ECO:0000256" key="11">
    <source>
        <dbReference type="SAM" id="SignalP"/>
    </source>
</evidence>
<comment type="pathway">
    <text evidence="3">Protein modification; protein glycosylation.</text>
</comment>
<comment type="subcellular location">
    <subcellularLocation>
        <location evidence="2">Endoplasmic reticulum lumen</location>
    </subcellularLocation>
</comment>
<evidence type="ECO:0000256" key="1">
    <source>
        <dbReference type="ARBA" id="ARBA00001913"/>
    </source>
</evidence>
<dbReference type="OrthoDB" id="27683at2759"/>
<evidence type="ECO:0000256" key="5">
    <source>
        <dbReference type="ARBA" id="ARBA00022679"/>
    </source>
</evidence>
<reference evidence="17" key="1">
    <citation type="submission" date="2020-07" db="EMBL/GenBank/DDBJ databases">
        <title>The High-quality genome of the commercially important snow crab, Chionoecetes opilio.</title>
        <authorList>
            <person name="Jeong J.-H."/>
            <person name="Ryu S."/>
        </authorList>
    </citation>
    <scope>NUCLEOTIDE SEQUENCE</scope>
    <source>
        <strain evidence="17">MADBK_172401_WGS</strain>
        <tissue evidence="17">Digestive gland</tissue>
    </source>
</reference>
<evidence type="ECO:0000259" key="16">
    <source>
        <dbReference type="Pfam" id="PF18404"/>
    </source>
</evidence>
<evidence type="ECO:0000256" key="7">
    <source>
        <dbReference type="ARBA" id="ARBA00022824"/>
    </source>
</evidence>
<feature type="domain" description="UGGT thioredoxin-like" evidence="13">
    <location>
        <begin position="298"/>
        <end position="430"/>
    </location>
</feature>
<evidence type="ECO:0000256" key="6">
    <source>
        <dbReference type="ARBA" id="ARBA00022729"/>
    </source>
</evidence>
<evidence type="ECO:0000313" key="17">
    <source>
        <dbReference type="EMBL" id="KAG0715375.1"/>
    </source>
</evidence>
<evidence type="ECO:0000256" key="2">
    <source>
        <dbReference type="ARBA" id="ARBA00004319"/>
    </source>
</evidence>
<dbReference type="GO" id="GO:0018279">
    <property type="term" value="P:protein N-linked glycosylation via asparagine"/>
    <property type="evidence" value="ECO:0007669"/>
    <property type="project" value="TreeGrafter"/>
</dbReference>
<dbReference type="Pfam" id="PF18404">
    <property type="entry name" value="Glyco_transf_24"/>
    <property type="match status" value="3"/>
</dbReference>
<keyword evidence="8" id="KW-0325">Glycoprotein</keyword>
<evidence type="ECO:0000259" key="14">
    <source>
        <dbReference type="Pfam" id="PF18402"/>
    </source>
</evidence>
<organism evidence="17 18">
    <name type="scientific">Chionoecetes opilio</name>
    <name type="common">Atlantic snow crab</name>
    <name type="synonym">Cancer opilio</name>
    <dbReference type="NCBI Taxonomy" id="41210"/>
    <lineage>
        <taxon>Eukaryota</taxon>
        <taxon>Metazoa</taxon>
        <taxon>Ecdysozoa</taxon>
        <taxon>Arthropoda</taxon>
        <taxon>Crustacea</taxon>
        <taxon>Multicrustacea</taxon>
        <taxon>Malacostraca</taxon>
        <taxon>Eumalacostraca</taxon>
        <taxon>Eucarida</taxon>
        <taxon>Decapoda</taxon>
        <taxon>Pleocyemata</taxon>
        <taxon>Brachyura</taxon>
        <taxon>Eubrachyura</taxon>
        <taxon>Majoidea</taxon>
        <taxon>Majidae</taxon>
        <taxon>Chionoecetes</taxon>
    </lineage>
</organism>
<dbReference type="InterPro" id="IPR040525">
    <property type="entry name" value="UGGT_TRXL_4"/>
</dbReference>
<evidence type="ECO:0000256" key="9">
    <source>
        <dbReference type="ARBA" id="ARBA00045874"/>
    </source>
</evidence>
<dbReference type="EMBL" id="JACEEZ010019761">
    <property type="protein sequence ID" value="KAG0715375.1"/>
    <property type="molecule type" value="Genomic_DNA"/>
</dbReference>
<evidence type="ECO:0000256" key="3">
    <source>
        <dbReference type="ARBA" id="ARBA00004922"/>
    </source>
</evidence>
<dbReference type="InterPro" id="IPR029044">
    <property type="entry name" value="Nucleotide-diphossugar_trans"/>
</dbReference>
<dbReference type="InterPro" id="IPR040692">
    <property type="entry name" value="UGGT_TRXL_3"/>
</dbReference>
<dbReference type="GO" id="GO:0003980">
    <property type="term" value="F:UDP-glucose:glycoprotein glucosyltransferase activity"/>
    <property type="evidence" value="ECO:0007669"/>
    <property type="project" value="InterPro"/>
</dbReference>
<feature type="signal peptide" evidence="11">
    <location>
        <begin position="1"/>
        <end position="27"/>
    </location>
</feature>
<dbReference type="InterPro" id="IPR040694">
    <property type="entry name" value="UGGT_TRXL_2"/>
</dbReference>
<evidence type="ECO:0000259" key="12">
    <source>
        <dbReference type="Pfam" id="PF18400"/>
    </source>
</evidence>
<feature type="domain" description="Glucosyltransferase 24 catalytic" evidence="16">
    <location>
        <begin position="1206"/>
        <end position="1267"/>
    </location>
</feature>
<keyword evidence="18" id="KW-1185">Reference proteome</keyword>
<sequence length="1529" mass="171322">MRGAVYRAIGVLSALLLLMGQGSWVTGQGKVKPITTHLNAKWSDTPLLLEAAEYMAEESVATFWGFVEAVAAMDYQEYTKKTDKERFEATLTAASHFLLPSQLRILKFALSVRAYSPKIEMFRQIVMGRGLPSAEECGAVVDVGGELVCDVEKVVEVVEAGEGEAAVVYEVDHHYPGGESAKVVAVLYGELGSAEFLSFHRVLKELASAGKVDYVLRHRVKSALSRGVRLSGYGVELAIKSTEYKAQDDTKVQEEGREQVEDVEQEVEVEGFVFSKLESLHPEKKDNLDQLRKHLEESQHEMAPMKVWQLQHLSLQAAQRIMSAAPDQQLSIFVQTAQNFPFVARSLTRVKVDDKMKREILKNQNALSQQMDVGPTDASLFINGLLLDMEYTTIFTLLDHIRTEDRVIGGLHKLGLEGEALTTLLALDASDGPQEYGIDIRDSAVMWMNNVETDKAYRKWPSSIGELLRPTYPGMLRSIRKNFHNLVIVADPSKASSAELIRMVESFVTHTAPFRVGLVMAVDPDESLRGFDDPAMALLCAFNYISENLAGREDANYKALQFLIDVYASSQGDVTVGDVTSLFRSKYSSTDVEDVFGEDSDYDVGRLLAQEFVEKAGITTLPQALMNGVPLPEKHLNADEFEEVVLMEVMRTTQALQKAVYRGELADKHEVVDWLMALPSIMPRLNERILSTKSSSYVDMTGESNQRLTAISLDDFSDLKASEMTSIMTNSFRYLSTKSEPAIRPLTVWVVADVDTEEGRALLLDAVKYLRESNSVRVFALHNLDVSRGSPGVFSRAVEVAQSTLAPAVARQFLAKVLVKENAWKILEGAKKWSDFEITGLDMPAFQSRLSSLNEEVFKKYSIYCRKVLSLSPGARAVVANGRMLGTLRPTEKFVQEDFGLLEKYFQSTLGEKITEVLEAEDYLPKGNINDMIMKVAAILHTKPQSKGRTNITLRSEQYSVIKIPPRDPDMPAFDIVAICDPVSNAAQKLGPLLLVLQEVVNANIRVVLNAREKHSEMPLKSHILTQNYHPPENWLVEVVDSLHDLDNIKLESVESGVHSEFELEYLLLEGHCFEQSSGNPPRGLQFTLGNRKQPVMVDTIVMANLGYFQLKANPGAWLLKLRHGRSDDIYSIASHEGTDTPTGSEDVQVVMSSFKSHVVKIRVAKKPGKQNVQLLSEDEDEGGGLWNSITSTFTSGGADDQDGTVNIFSVASGHLYERFLRIMMVSVLRHTKANDALPLLAEQYGFEYELVQYKWPRWLHQQSEKHASSGATRSYSSTYSSRSTSRKLSSSMLIRSCEEADLTPQRSLPQIVRADVMGLNKEELDGAPYGFVPFCDSRKDMEGFRFCSGYVLLAITGYLLTYPPVPLDPRFWKHGYWRNHLANRKYHISALFVVDLKRFRHIAAGDRLRGQYQGLSQDPNSLSNLDQDLPNNMIHQVRIKSLPQDWLWCESWCDDESKKTAKIIDLVMQQPHDQGAKLVAAQRIISEWTEYDTEIKNVMQGFKQSKTQQHAQVQLPITNPATTGPYRR</sequence>
<gene>
    <name evidence="17" type="primary">Uggt1</name>
    <name evidence="17" type="ORF">GWK47_001331</name>
</gene>
<dbReference type="Pfam" id="PF18402">
    <property type="entry name" value="Thioredoxin_14"/>
    <property type="match status" value="1"/>
</dbReference>